<sequence length="261" mass="28539">MAMESTQCEKCPTTPRPCIFLHGLDNPNDVKELQDTPKLTRSKFGDMHGHAPCCSTIKYAVVNTIDAGWTNDTLQHKYCDYALSMSDSSDVATGTIDKTIVVTHSMGGLVMAHALATGKCRFSDTTSWVSLSPPMAGSMAVDYLMEFSSPSIDAAYAAAQKAYRKNVTAAMCSDSYVGLFSTYQAVCILAGTVIPHKSKKNDGLVEFDSCLGGLDENLFGNHYLDTFYRPKLNHADTAFLNGDGILKNSQKPRKWFECLQL</sequence>
<organism evidence="1 2">
    <name type="scientific">Phytophthora infestans (strain T30-4)</name>
    <name type="common">Potato late blight agent</name>
    <dbReference type="NCBI Taxonomy" id="403677"/>
    <lineage>
        <taxon>Eukaryota</taxon>
        <taxon>Sar</taxon>
        <taxon>Stramenopiles</taxon>
        <taxon>Oomycota</taxon>
        <taxon>Peronosporomycetes</taxon>
        <taxon>Peronosporales</taxon>
        <taxon>Peronosporaceae</taxon>
        <taxon>Phytophthora</taxon>
    </lineage>
</organism>
<dbReference type="Gene3D" id="3.40.50.1820">
    <property type="entry name" value="alpha/beta hydrolase"/>
    <property type="match status" value="1"/>
</dbReference>
<dbReference type="OMA" id="CKFSPTT"/>
<dbReference type="AlphaFoldDB" id="D0N639"/>
<keyword evidence="2" id="KW-1185">Reference proteome</keyword>
<dbReference type="PANTHER" id="PTHR22538">
    <property type="entry name" value="CILIA- AND FLAGELLA-ASSOCIATED PROTEIN 74"/>
    <property type="match status" value="1"/>
</dbReference>
<dbReference type="InterPro" id="IPR029058">
    <property type="entry name" value="AB_hydrolase_fold"/>
</dbReference>
<name>D0N639_PHYIT</name>
<accession>D0N639</accession>
<protein>
    <recommendedName>
        <fullName evidence="3">GPI inositol-deacylase</fullName>
    </recommendedName>
</protein>
<dbReference type="EMBL" id="DS028126">
    <property type="protein sequence ID" value="EEY70530.1"/>
    <property type="molecule type" value="Genomic_DNA"/>
</dbReference>
<gene>
    <name evidence="1" type="ORF">PITG_05957</name>
</gene>
<dbReference type="InParanoid" id="D0N639"/>
<dbReference type="KEGG" id="pif:PITG_05957"/>
<dbReference type="OrthoDB" id="95392at2759"/>
<evidence type="ECO:0008006" key="3">
    <source>
        <dbReference type="Google" id="ProtNLM"/>
    </source>
</evidence>
<dbReference type="PANTHER" id="PTHR22538:SF1">
    <property type="entry name" value="VWFD DOMAIN-CONTAINING PROTEIN"/>
    <property type="match status" value="1"/>
</dbReference>
<dbReference type="RefSeq" id="XP_002998184.1">
    <property type="nucleotide sequence ID" value="XM_002998138.1"/>
</dbReference>
<dbReference type="Proteomes" id="UP000006643">
    <property type="component" value="Unassembled WGS sequence"/>
</dbReference>
<evidence type="ECO:0000313" key="1">
    <source>
        <dbReference type="EMBL" id="EEY70530.1"/>
    </source>
</evidence>
<dbReference type="HOGENOM" id="CLU_028087_2_0_1"/>
<evidence type="ECO:0000313" key="2">
    <source>
        <dbReference type="Proteomes" id="UP000006643"/>
    </source>
</evidence>
<proteinExistence type="predicted"/>
<reference evidence="2" key="1">
    <citation type="journal article" date="2009" name="Nature">
        <title>Genome sequence and analysis of the Irish potato famine pathogen Phytophthora infestans.</title>
        <authorList>
            <consortium name="The Broad Institute Genome Sequencing Platform"/>
            <person name="Haas B.J."/>
            <person name="Kamoun S."/>
            <person name="Zody M.C."/>
            <person name="Jiang R.H."/>
            <person name="Handsaker R.E."/>
            <person name="Cano L.M."/>
            <person name="Grabherr M."/>
            <person name="Kodira C.D."/>
            <person name="Raffaele S."/>
            <person name="Torto-Alalibo T."/>
            <person name="Bozkurt T.O."/>
            <person name="Ah-Fong A.M."/>
            <person name="Alvarado L."/>
            <person name="Anderson V.L."/>
            <person name="Armstrong M.R."/>
            <person name="Avrova A."/>
            <person name="Baxter L."/>
            <person name="Beynon J."/>
            <person name="Boevink P.C."/>
            <person name="Bollmann S.R."/>
            <person name="Bos J.I."/>
            <person name="Bulone V."/>
            <person name="Cai G."/>
            <person name="Cakir C."/>
            <person name="Carrington J.C."/>
            <person name="Chawner M."/>
            <person name="Conti L."/>
            <person name="Costanzo S."/>
            <person name="Ewan R."/>
            <person name="Fahlgren N."/>
            <person name="Fischbach M.A."/>
            <person name="Fugelstad J."/>
            <person name="Gilroy E.M."/>
            <person name="Gnerre S."/>
            <person name="Green P.J."/>
            <person name="Grenville-Briggs L.J."/>
            <person name="Griffith J."/>
            <person name="Grunwald N.J."/>
            <person name="Horn K."/>
            <person name="Horner N.R."/>
            <person name="Hu C.H."/>
            <person name="Huitema E."/>
            <person name="Jeong D.H."/>
            <person name="Jones A.M."/>
            <person name="Jones J.D."/>
            <person name="Jones R.W."/>
            <person name="Karlsson E.K."/>
            <person name="Kunjeti S.G."/>
            <person name="Lamour K."/>
            <person name="Liu Z."/>
            <person name="Ma L."/>
            <person name="Maclean D."/>
            <person name="Chibucos M.C."/>
            <person name="McDonald H."/>
            <person name="McWalters J."/>
            <person name="Meijer H.J."/>
            <person name="Morgan W."/>
            <person name="Morris P.F."/>
            <person name="Munro C.A."/>
            <person name="O'Neill K."/>
            <person name="Ospina-Giraldo M."/>
            <person name="Pinzon A."/>
            <person name="Pritchard L."/>
            <person name="Ramsahoye B."/>
            <person name="Ren Q."/>
            <person name="Restrepo S."/>
            <person name="Roy S."/>
            <person name="Sadanandom A."/>
            <person name="Savidor A."/>
            <person name="Schornack S."/>
            <person name="Schwartz D.C."/>
            <person name="Schumann U.D."/>
            <person name="Schwessinger B."/>
            <person name="Seyer L."/>
            <person name="Sharpe T."/>
            <person name="Silvar C."/>
            <person name="Song J."/>
            <person name="Studholme D.J."/>
            <person name="Sykes S."/>
            <person name="Thines M."/>
            <person name="van de Vondervoort P.J."/>
            <person name="Phuntumart V."/>
            <person name="Wawra S."/>
            <person name="Weide R."/>
            <person name="Win J."/>
            <person name="Young C."/>
            <person name="Zhou S."/>
            <person name="Fry W."/>
            <person name="Meyers B.C."/>
            <person name="van West P."/>
            <person name="Ristaino J."/>
            <person name="Govers F."/>
            <person name="Birch P.R."/>
            <person name="Whisson S.C."/>
            <person name="Judelson H.S."/>
            <person name="Nusbaum C."/>
        </authorList>
    </citation>
    <scope>NUCLEOTIDE SEQUENCE [LARGE SCALE GENOMIC DNA]</scope>
    <source>
        <strain evidence="2">T30-4</strain>
    </source>
</reference>
<dbReference type="GeneID" id="9472151"/>
<dbReference type="SUPFAM" id="SSF53474">
    <property type="entry name" value="alpha/beta-Hydrolases"/>
    <property type="match status" value="1"/>
</dbReference>
<dbReference type="VEuPathDB" id="FungiDB:PITG_05957"/>
<dbReference type="eggNOG" id="ENOG502SI34">
    <property type="taxonomic scope" value="Eukaryota"/>
</dbReference>